<name>I7LBR8_9CORY</name>
<dbReference type="STRING" id="29321.AAV33_03175"/>
<accession>I7LBR8</accession>
<evidence type="ECO:0000313" key="3">
    <source>
        <dbReference type="Proteomes" id="UP000006078"/>
    </source>
</evidence>
<sequence length="209" mass="22793">MSFFEDIASRLDREGIESRVGGDTLFVPITPEVELQFVEIDSELPAANVYVAAADVAEEDESFSAVLVQVAFSAEDALAAVSRHIAIDQVVGLLRDLVVGDDVRLAEVEFVQDEDDPHRLLAELTAASDLEVVVELDGDTPVATVAMLTDGEEGEERLELGEHTDPERLFDVVALAARQAPLWEDELGPVEDDDYYHLEDLAGEDPAED</sequence>
<dbReference type="HOGENOM" id="CLU_089903_0_0_11"/>
<protein>
    <submittedName>
        <fullName evidence="1">Uncharacterized protein</fullName>
    </submittedName>
</protein>
<proteinExistence type="predicted"/>
<dbReference type="AlphaFoldDB" id="I7LBR8"/>
<gene>
    <name evidence="1" type="ORF">BN46_0582</name>
    <name evidence="2" type="ORF">HMPREF9719_00954</name>
</gene>
<dbReference type="eggNOG" id="ENOG5030WJ7">
    <property type="taxonomic scope" value="Bacteria"/>
</dbReference>
<dbReference type="OrthoDB" id="4427212at2"/>
<reference evidence="2 3" key="2">
    <citation type="submission" date="2012-08" db="EMBL/GenBank/DDBJ databases">
        <title>The Genome Sequence of Turicella otitidis ATCC 51513.</title>
        <authorList>
            <consortium name="The Broad Institute Genome Sequencing Platform"/>
            <person name="Earl A."/>
            <person name="Ward D."/>
            <person name="Feldgarden M."/>
            <person name="Gevers D."/>
            <person name="Huys G."/>
            <person name="Walker B."/>
            <person name="Young S.K."/>
            <person name="Zeng Q."/>
            <person name="Gargeya S."/>
            <person name="Fitzgerald M."/>
            <person name="Haas B."/>
            <person name="Abouelleil A."/>
            <person name="Alvarado L."/>
            <person name="Arachchi H.M."/>
            <person name="Berlin A.M."/>
            <person name="Chapman S.B."/>
            <person name="Goldberg J."/>
            <person name="Griggs A."/>
            <person name="Gujja S."/>
            <person name="Hansen M."/>
            <person name="Howarth C."/>
            <person name="Imamovic A."/>
            <person name="Larimer J."/>
            <person name="McCowen C."/>
            <person name="Montmayeur A."/>
            <person name="Murphy C."/>
            <person name="Neiman D."/>
            <person name="Pearson M."/>
            <person name="Priest M."/>
            <person name="Roberts A."/>
            <person name="Saif S."/>
            <person name="Shea T."/>
            <person name="Sisk P."/>
            <person name="Sykes S."/>
            <person name="Wortman J."/>
            <person name="Nusbaum C."/>
            <person name="Birren B."/>
        </authorList>
    </citation>
    <scope>NUCLEOTIDE SEQUENCE [LARGE SCALE GENOMIC DNA]</scope>
    <source>
        <strain evidence="2 3">ATCC 51513</strain>
    </source>
</reference>
<dbReference type="RefSeq" id="WP_004600844.1">
    <property type="nucleotide sequence ID" value="NZ_HF541866.1"/>
</dbReference>
<dbReference type="EMBL" id="CAJZ01000090">
    <property type="protein sequence ID" value="CCI83319.1"/>
    <property type="molecule type" value="Genomic_DNA"/>
</dbReference>
<keyword evidence="3" id="KW-1185">Reference proteome</keyword>
<dbReference type="PATRIC" id="fig|883169.3.peg.918"/>
<comment type="caution">
    <text evidence="1">The sequence shown here is derived from an EMBL/GenBank/DDBJ whole genome shotgun (WGS) entry which is preliminary data.</text>
</comment>
<evidence type="ECO:0000313" key="2">
    <source>
        <dbReference type="EMBL" id="EJZ82114.1"/>
    </source>
</evidence>
<dbReference type="EMBL" id="AHAE01000041">
    <property type="protein sequence ID" value="EJZ82114.1"/>
    <property type="molecule type" value="Genomic_DNA"/>
</dbReference>
<evidence type="ECO:0000313" key="4">
    <source>
        <dbReference type="Proteomes" id="UP000011016"/>
    </source>
</evidence>
<reference evidence="1 4" key="1">
    <citation type="journal article" date="2012" name="J. Bacteriol.">
        <title>Draft Genome Sequence of Turicella otitidis ATCC 51513, Isolated from Middle Ear Fluid from a Child with Otitis Media.</title>
        <authorList>
            <person name="Brinkrolf K."/>
            <person name="Schneider J."/>
            <person name="Knecht M."/>
            <person name="Ruckert C."/>
            <person name="Tauch A."/>
        </authorList>
    </citation>
    <scope>NUCLEOTIDE SEQUENCE [LARGE SCALE GENOMIC DNA]</scope>
    <source>
        <strain evidence="1 4">ATCC 51513</strain>
    </source>
</reference>
<dbReference type="Proteomes" id="UP000006078">
    <property type="component" value="Unassembled WGS sequence"/>
</dbReference>
<organism evidence="1 4">
    <name type="scientific">Corynebacterium otitidis ATCC 51513</name>
    <dbReference type="NCBI Taxonomy" id="883169"/>
    <lineage>
        <taxon>Bacteria</taxon>
        <taxon>Bacillati</taxon>
        <taxon>Actinomycetota</taxon>
        <taxon>Actinomycetes</taxon>
        <taxon>Mycobacteriales</taxon>
        <taxon>Corynebacteriaceae</taxon>
        <taxon>Corynebacterium</taxon>
    </lineage>
</organism>
<evidence type="ECO:0000313" key="1">
    <source>
        <dbReference type="EMBL" id="CCI83319.1"/>
    </source>
</evidence>
<dbReference type="Proteomes" id="UP000011016">
    <property type="component" value="Unassembled WGS sequence"/>
</dbReference>